<feature type="signal peptide" evidence="2">
    <location>
        <begin position="1"/>
        <end position="18"/>
    </location>
</feature>
<evidence type="ECO:0000313" key="5">
    <source>
        <dbReference type="Proteomes" id="UP000193781"/>
    </source>
</evidence>
<evidence type="ECO:0000259" key="3">
    <source>
        <dbReference type="Pfam" id="PF00823"/>
    </source>
</evidence>
<gene>
    <name evidence="4" type="ORF">AWC17_15365</name>
</gene>
<name>A0A1X1YYE1_9MYCO</name>
<dbReference type="InterPro" id="IPR038332">
    <property type="entry name" value="PPE_sf"/>
</dbReference>
<feature type="domain" description="PPE" evidence="3">
    <location>
        <begin position="88"/>
        <end position="243"/>
    </location>
</feature>
<dbReference type="Proteomes" id="UP000193781">
    <property type="component" value="Unassembled WGS sequence"/>
</dbReference>
<feature type="chain" id="PRO_5013027272" description="PPE domain-containing protein" evidence="2">
    <location>
        <begin position="19"/>
        <end position="410"/>
    </location>
</feature>
<dbReference type="AlphaFoldDB" id="A0A1X1YYE1"/>
<keyword evidence="2" id="KW-0732">Signal</keyword>
<evidence type="ECO:0000256" key="2">
    <source>
        <dbReference type="SAM" id="SignalP"/>
    </source>
</evidence>
<evidence type="ECO:0000256" key="1">
    <source>
        <dbReference type="ARBA" id="ARBA00010652"/>
    </source>
</evidence>
<dbReference type="Gene3D" id="1.20.1260.20">
    <property type="entry name" value="PPE superfamily"/>
    <property type="match status" value="1"/>
</dbReference>
<dbReference type="InterPro" id="IPR000030">
    <property type="entry name" value="PPE_dom"/>
</dbReference>
<dbReference type="EMBL" id="LQPH01000164">
    <property type="protein sequence ID" value="ORW16115.1"/>
    <property type="molecule type" value="Genomic_DNA"/>
</dbReference>
<organism evidence="4 5">
    <name type="scientific">Mycobacterium nebraskense</name>
    <dbReference type="NCBI Taxonomy" id="244292"/>
    <lineage>
        <taxon>Bacteria</taxon>
        <taxon>Bacillati</taxon>
        <taxon>Actinomycetota</taxon>
        <taxon>Actinomycetes</taxon>
        <taxon>Mycobacteriales</taxon>
        <taxon>Mycobacteriaceae</taxon>
        <taxon>Mycobacterium</taxon>
    </lineage>
</organism>
<dbReference type="SUPFAM" id="SSF140459">
    <property type="entry name" value="PE/PPE dimer-like"/>
    <property type="match status" value="1"/>
</dbReference>
<comment type="similarity">
    <text evidence="1">Belongs to the mycobacterial PPE family.</text>
</comment>
<sequence>MTSLSAVSQLNAASTALAALLSHGSAVREVGALAVSNTATFLTAQDDLNAAGIANGADPGMATGLIPLPDIPSPDVPAIPPMPAALAPLPGEAHAQALYGGPGSSSLHVFANHWQQAASELRQGADTTTQAGHAIDVSWHDGKQRAGANTRLHGEWLSQMGDHAEMLASQARSVATSFETAKHSTPSPQEFAQARQELQSALERFSSSRGANAAEVQQKSQELAYKQTQATSAATTYHSAVSSSGLSSLAESMKLAPPIAGGAATDSSDVKAVDWKPGDKLHFPIIRGPNGMGPAQPGYGPGWVELGPGSGNFVREDELPGLKIQEPGALGPAAVADSHGNMVPYIELGKGSGAWVPASDLPHAQFKPPGALGPYGYEQYLPGTGIWLPRTDIVPDPADPAPPSGATLPA</sequence>
<protein>
    <recommendedName>
        <fullName evidence="3">PPE domain-containing protein</fullName>
    </recommendedName>
</protein>
<dbReference type="Pfam" id="PF00823">
    <property type="entry name" value="PPE"/>
    <property type="match status" value="1"/>
</dbReference>
<evidence type="ECO:0000313" key="4">
    <source>
        <dbReference type="EMBL" id="ORW16115.1"/>
    </source>
</evidence>
<accession>A0A1X1YYE1</accession>
<proteinExistence type="inferred from homology"/>
<keyword evidence="5" id="KW-1185">Reference proteome</keyword>
<reference evidence="4 5" key="1">
    <citation type="submission" date="2016-01" db="EMBL/GenBank/DDBJ databases">
        <title>The new phylogeny of the genus Mycobacterium.</title>
        <authorList>
            <person name="Tarcisio F."/>
            <person name="Conor M."/>
            <person name="Antonella G."/>
            <person name="Elisabetta G."/>
            <person name="Giulia F.S."/>
            <person name="Sara T."/>
            <person name="Anna F."/>
            <person name="Clotilde B."/>
            <person name="Roberto B."/>
            <person name="Veronica D.S."/>
            <person name="Fabio R."/>
            <person name="Monica P."/>
            <person name="Olivier J."/>
            <person name="Enrico T."/>
            <person name="Nicola S."/>
        </authorList>
    </citation>
    <scope>NUCLEOTIDE SEQUENCE [LARGE SCALE GENOMIC DNA]</scope>
    <source>
        <strain evidence="4 5">DSM 44803</strain>
    </source>
</reference>
<comment type="caution">
    <text evidence="4">The sequence shown here is derived from an EMBL/GenBank/DDBJ whole genome shotgun (WGS) entry which is preliminary data.</text>
</comment>